<feature type="region of interest" description="Disordered" evidence="1">
    <location>
        <begin position="398"/>
        <end position="420"/>
    </location>
</feature>
<comment type="caution">
    <text evidence="2">The sequence shown here is derived from an EMBL/GenBank/DDBJ whole genome shotgun (WGS) entry which is preliminary data.</text>
</comment>
<evidence type="ECO:0008006" key="4">
    <source>
        <dbReference type="Google" id="ProtNLM"/>
    </source>
</evidence>
<dbReference type="Pfam" id="PF11306">
    <property type="entry name" value="DUF3108"/>
    <property type="match status" value="1"/>
</dbReference>
<dbReference type="RefSeq" id="WP_183362967.1">
    <property type="nucleotide sequence ID" value="NZ_BLXZ01000009.1"/>
</dbReference>
<evidence type="ECO:0000313" key="2">
    <source>
        <dbReference type="EMBL" id="GFO70358.1"/>
    </source>
</evidence>
<reference evidence="3" key="1">
    <citation type="submission" date="2020-06" db="EMBL/GenBank/DDBJ databases">
        <title>Draft genomic sequecing of Geomonas sp. Red745.</title>
        <authorList>
            <person name="Itoh H."/>
            <person name="Xu Z.X."/>
            <person name="Ushijima N."/>
            <person name="Masuda Y."/>
            <person name="Shiratori Y."/>
            <person name="Senoo K."/>
        </authorList>
    </citation>
    <scope>NUCLEOTIDE SEQUENCE [LARGE SCALE GENOMIC DNA]</scope>
    <source>
        <strain evidence="3">Red745</strain>
    </source>
</reference>
<dbReference type="InterPro" id="IPR021457">
    <property type="entry name" value="DUF3108"/>
</dbReference>
<dbReference type="AlphaFoldDB" id="A0A6V8NCK7"/>
<keyword evidence="3" id="KW-1185">Reference proteome</keyword>
<organism evidence="2 3">
    <name type="scientific">Geomonas limicola</name>
    <dbReference type="NCBI Taxonomy" id="2740186"/>
    <lineage>
        <taxon>Bacteria</taxon>
        <taxon>Pseudomonadati</taxon>
        <taxon>Thermodesulfobacteriota</taxon>
        <taxon>Desulfuromonadia</taxon>
        <taxon>Geobacterales</taxon>
        <taxon>Geobacteraceae</taxon>
        <taxon>Geomonas</taxon>
    </lineage>
</organism>
<accession>A0A6V8NCK7</accession>
<sequence length="420" mass="45726">MTLRPHKIRTFALCLACSVLLHFLPGLLLGMFASYNFGAPVQQPPVVMVDLAEAKSAAAPARAVPPPSPVAAAKLPAAQPVQAAAAPPAAQPEPAPEPEPQLKPHAPPNQPEPPAVTPAASSEPVDPEEEQPRIRKPRVRRPSARVARPLPTPAPLPADFPLRRVVAQAPGPRLKGSDFLSSQQEKLSYVLSMHGVPIGSAELEAKLENGTTSIVLRVRSNAAISSFYPVDDLIETRHVDGQFIMTKIRQTEGSFQSDEMITINLGKKQVNWVDFLQHRVLRTDVPEDDVLDSLSGIYYLRNRQLEVGKTEFLHIYDSEVYAEVPVEVLRKEEIRLANFDKVATVVVKPVQKTAGIFRRTGDLLIWMTDDARKVPVKMVTTIALGRVTAELISAESQAHQGKPSAPLSLSSNLPGPPQTK</sequence>
<name>A0A6V8NCK7_9BACT</name>
<dbReference type="Proteomes" id="UP000587586">
    <property type="component" value="Unassembled WGS sequence"/>
</dbReference>
<dbReference type="EMBL" id="BLXZ01000009">
    <property type="protein sequence ID" value="GFO70358.1"/>
    <property type="molecule type" value="Genomic_DNA"/>
</dbReference>
<feature type="compositionally biased region" description="Basic residues" evidence="1">
    <location>
        <begin position="134"/>
        <end position="143"/>
    </location>
</feature>
<evidence type="ECO:0000256" key="1">
    <source>
        <dbReference type="SAM" id="MobiDB-lite"/>
    </source>
</evidence>
<feature type="compositionally biased region" description="Pro residues" evidence="1">
    <location>
        <begin position="89"/>
        <end position="116"/>
    </location>
</feature>
<feature type="region of interest" description="Disordered" evidence="1">
    <location>
        <begin position="61"/>
        <end position="156"/>
    </location>
</feature>
<feature type="compositionally biased region" description="Low complexity" evidence="1">
    <location>
        <begin position="403"/>
        <end position="413"/>
    </location>
</feature>
<proteinExistence type="predicted"/>
<feature type="compositionally biased region" description="Low complexity" evidence="1">
    <location>
        <begin position="70"/>
        <end position="88"/>
    </location>
</feature>
<gene>
    <name evidence="2" type="ORF">GMLC_39370</name>
</gene>
<evidence type="ECO:0000313" key="3">
    <source>
        <dbReference type="Proteomes" id="UP000587586"/>
    </source>
</evidence>
<protein>
    <recommendedName>
        <fullName evidence="4">DUF3108 domain-containing protein</fullName>
    </recommendedName>
</protein>